<evidence type="ECO:0000313" key="2">
    <source>
        <dbReference type="EMBL" id="KUL29122.1"/>
    </source>
</evidence>
<dbReference type="Proteomes" id="UP000053937">
    <property type="component" value="Unassembled WGS sequence"/>
</dbReference>
<dbReference type="EMBL" id="LMBR01000127">
    <property type="protein sequence ID" value="KUL29122.1"/>
    <property type="molecule type" value="Genomic_DNA"/>
</dbReference>
<dbReference type="Pfam" id="PF11154">
    <property type="entry name" value="DUF2934"/>
    <property type="match status" value="1"/>
</dbReference>
<feature type="region of interest" description="Disordered" evidence="1">
    <location>
        <begin position="82"/>
        <end position="102"/>
    </location>
</feature>
<feature type="compositionally biased region" description="Basic and acidic residues" evidence="1">
    <location>
        <begin position="1"/>
        <end position="15"/>
    </location>
</feature>
<comment type="caution">
    <text evidence="2">The sequence shown here is derived from an EMBL/GenBank/DDBJ whole genome shotgun (WGS) entry which is preliminary data.</text>
</comment>
<keyword evidence="3" id="KW-1185">Reference proteome</keyword>
<dbReference type="RefSeq" id="WP_059138942.1">
    <property type="nucleotide sequence ID" value="NZ_LMBR01000127.1"/>
</dbReference>
<reference evidence="2 3" key="1">
    <citation type="submission" date="2015-10" db="EMBL/GenBank/DDBJ databases">
        <title>Draft Genome Sequence of Chlorobium limicola strain Frasassi Growing under Artificial Lighting in the Frasassi Cave System.</title>
        <authorList>
            <person name="Mansor M."/>
            <person name="Macalady J."/>
        </authorList>
    </citation>
    <scope>NUCLEOTIDE SEQUENCE [LARGE SCALE GENOMIC DNA]</scope>
    <source>
        <strain evidence="2 3">Frasassi</strain>
    </source>
</reference>
<name>A0A117MPS7_CHLLI</name>
<feature type="region of interest" description="Disordered" evidence="1">
    <location>
        <begin position="1"/>
        <end position="61"/>
    </location>
</feature>
<feature type="compositionally biased region" description="Basic and acidic residues" evidence="1">
    <location>
        <begin position="25"/>
        <end position="43"/>
    </location>
</feature>
<gene>
    <name evidence="2" type="ORF">ASB62_05345</name>
</gene>
<accession>A0A117MPS7</accession>
<dbReference type="AlphaFoldDB" id="A0A117MPS7"/>
<dbReference type="InterPro" id="IPR021327">
    <property type="entry name" value="DUF2934"/>
</dbReference>
<sequence>MAKKTAEKETPDKTTVRKTTGKAAKINEDKAVKPAKSETDSKKAPVRKKKTPEPGLPENAPTITVMSEEEIRIAAYFKWEQKGRPHGSDIEDWLEAEDSLTD</sequence>
<feature type="compositionally biased region" description="Acidic residues" evidence="1">
    <location>
        <begin position="90"/>
        <end position="102"/>
    </location>
</feature>
<organism evidence="2 3">
    <name type="scientific">Chlorobium limicola</name>
    <dbReference type="NCBI Taxonomy" id="1092"/>
    <lineage>
        <taxon>Bacteria</taxon>
        <taxon>Pseudomonadati</taxon>
        <taxon>Chlorobiota</taxon>
        <taxon>Chlorobiia</taxon>
        <taxon>Chlorobiales</taxon>
        <taxon>Chlorobiaceae</taxon>
        <taxon>Chlorobium/Pelodictyon group</taxon>
        <taxon>Chlorobium</taxon>
    </lineage>
</organism>
<evidence type="ECO:0000313" key="3">
    <source>
        <dbReference type="Proteomes" id="UP000053937"/>
    </source>
</evidence>
<protein>
    <recommendedName>
        <fullName evidence="4">DUF2934 domain-containing protein</fullName>
    </recommendedName>
</protein>
<dbReference type="OrthoDB" id="595431at2"/>
<proteinExistence type="predicted"/>
<evidence type="ECO:0000256" key="1">
    <source>
        <dbReference type="SAM" id="MobiDB-lite"/>
    </source>
</evidence>
<evidence type="ECO:0008006" key="4">
    <source>
        <dbReference type="Google" id="ProtNLM"/>
    </source>
</evidence>